<feature type="compositionally biased region" description="Polar residues" evidence="1">
    <location>
        <begin position="138"/>
        <end position="165"/>
    </location>
</feature>
<proteinExistence type="predicted"/>
<keyword evidence="2" id="KW-0812">Transmembrane</keyword>
<evidence type="ECO:0000256" key="1">
    <source>
        <dbReference type="SAM" id="MobiDB-lite"/>
    </source>
</evidence>
<feature type="non-terminal residue" evidence="3">
    <location>
        <position position="351"/>
    </location>
</feature>
<feature type="region of interest" description="Disordered" evidence="1">
    <location>
        <begin position="119"/>
        <end position="165"/>
    </location>
</feature>
<feature type="region of interest" description="Disordered" evidence="1">
    <location>
        <begin position="239"/>
        <end position="294"/>
    </location>
</feature>
<feature type="region of interest" description="Disordered" evidence="1">
    <location>
        <begin position="76"/>
        <end position="104"/>
    </location>
</feature>
<keyword evidence="2" id="KW-1133">Transmembrane helix</keyword>
<protein>
    <submittedName>
        <fullName evidence="3">Uncharacterized protein</fullName>
    </submittedName>
</protein>
<feature type="compositionally biased region" description="Polar residues" evidence="1">
    <location>
        <begin position="263"/>
        <end position="283"/>
    </location>
</feature>
<feature type="transmembrane region" description="Helical" evidence="2">
    <location>
        <begin position="22"/>
        <end position="44"/>
    </location>
</feature>
<evidence type="ECO:0000256" key="2">
    <source>
        <dbReference type="SAM" id="Phobius"/>
    </source>
</evidence>
<reference evidence="3" key="1">
    <citation type="journal article" date="2020" name="Fungal Divers.">
        <title>Resolving the Mortierellaceae phylogeny through synthesis of multi-gene phylogenetics and phylogenomics.</title>
        <authorList>
            <person name="Vandepol N."/>
            <person name="Liber J."/>
            <person name="Desiro A."/>
            <person name="Na H."/>
            <person name="Kennedy M."/>
            <person name="Barry K."/>
            <person name="Grigoriev I.V."/>
            <person name="Miller A.N."/>
            <person name="O'Donnell K."/>
            <person name="Stajich J.E."/>
            <person name="Bonito G."/>
        </authorList>
    </citation>
    <scope>NUCLEOTIDE SEQUENCE</scope>
    <source>
        <strain evidence="3">NVP1</strain>
    </source>
</reference>
<evidence type="ECO:0000313" key="3">
    <source>
        <dbReference type="EMBL" id="KAF9322328.1"/>
    </source>
</evidence>
<dbReference type="Proteomes" id="UP000696485">
    <property type="component" value="Unassembled WGS sequence"/>
</dbReference>
<keyword evidence="2" id="KW-0472">Membrane</keyword>
<name>A0A9P5SC30_9FUNG</name>
<gene>
    <name evidence="3" type="ORF">BG006_002424</name>
</gene>
<keyword evidence="4" id="KW-1185">Reference proteome</keyword>
<dbReference type="AlphaFoldDB" id="A0A9P5SC30"/>
<sequence length="351" mass="38128">MTEPPPTVTTPPIQEPPTDPKIIVLVIVGCLGGLACCFCCLLGVSRIGCCFLHRFVVGKKNNDVVFETVSVGGKMIGPPMPTEDTDEDGSVEKGTKTISTDGFRPGKVPFTEFWNVPEMSKEGRRGSKSQKTKGRGSLTGSGNVKATTTAHHITSPIESTTPQRYDRANSPTIYYNPEFAFSNKNETVLTLLPPPAAVVAQTSMDPLKFKRMPPNAPQPMSKASESFLSNSSSISVFRLSDHSDTQQQQSEKQERPGPKPHPINTSYTWQDSSASSSIHRSPTTPFPGSGRVGGDEGYFSANPYVALSSVHPSPVYPPYPPYPPGAAYHFTHQQQLVGFDQAQHQHRIQTP</sequence>
<dbReference type="EMBL" id="JAAAUY010001569">
    <property type="protein sequence ID" value="KAF9322328.1"/>
    <property type="molecule type" value="Genomic_DNA"/>
</dbReference>
<evidence type="ECO:0000313" key="4">
    <source>
        <dbReference type="Proteomes" id="UP000696485"/>
    </source>
</evidence>
<organism evidence="3 4">
    <name type="scientific">Podila minutissima</name>
    <dbReference type="NCBI Taxonomy" id="64525"/>
    <lineage>
        <taxon>Eukaryota</taxon>
        <taxon>Fungi</taxon>
        <taxon>Fungi incertae sedis</taxon>
        <taxon>Mucoromycota</taxon>
        <taxon>Mortierellomycotina</taxon>
        <taxon>Mortierellomycetes</taxon>
        <taxon>Mortierellales</taxon>
        <taxon>Mortierellaceae</taxon>
        <taxon>Podila</taxon>
    </lineage>
</organism>
<comment type="caution">
    <text evidence="3">The sequence shown here is derived from an EMBL/GenBank/DDBJ whole genome shotgun (WGS) entry which is preliminary data.</text>
</comment>
<accession>A0A9P5SC30</accession>